<evidence type="ECO:0000256" key="11">
    <source>
        <dbReference type="SAM" id="MobiDB-lite"/>
    </source>
</evidence>
<dbReference type="KEGG" id="csl:COCSUDRAFT_65235"/>
<dbReference type="EMBL" id="AGSI01000004">
    <property type="protein sequence ID" value="EIE25409.1"/>
    <property type="molecule type" value="Genomic_DNA"/>
</dbReference>
<dbReference type="UniPathway" id="UPA00378"/>
<keyword evidence="7 10" id="KW-0256">Endoplasmic reticulum</keyword>
<dbReference type="PANTHER" id="PTHR22760:SF2">
    <property type="entry name" value="ALPHA-1,2-MANNOSYLTRANSFERASE ALG9"/>
    <property type="match status" value="1"/>
</dbReference>
<comment type="subcellular location">
    <subcellularLocation>
        <location evidence="1 10">Endoplasmic reticulum membrane</location>
        <topology evidence="1 10">Multi-pass membrane protein</topology>
    </subcellularLocation>
</comment>
<evidence type="ECO:0000256" key="9">
    <source>
        <dbReference type="ARBA" id="ARBA00023136"/>
    </source>
</evidence>
<dbReference type="GO" id="GO:0005789">
    <property type="term" value="C:endoplasmic reticulum membrane"/>
    <property type="evidence" value="ECO:0007669"/>
    <property type="project" value="UniProtKB-SubCell"/>
</dbReference>
<evidence type="ECO:0000256" key="10">
    <source>
        <dbReference type="RuleBase" id="RU363075"/>
    </source>
</evidence>
<name>I0Z440_COCSC</name>
<keyword evidence="8 10" id="KW-1133">Transmembrane helix</keyword>
<feature type="transmembrane region" description="Helical" evidence="10">
    <location>
        <begin position="90"/>
        <end position="108"/>
    </location>
</feature>
<dbReference type="GO" id="GO:0000026">
    <property type="term" value="F:alpha-1,2-mannosyltransferase activity"/>
    <property type="evidence" value="ECO:0007669"/>
    <property type="project" value="TreeGrafter"/>
</dbReference>
<evidence type="ECO:0000313" key="12">
    <source>
        <dbReference type="EMBL" id="EIE25409.1"/>
    </source>
</evidence>
<evidence type="ECO:0000256" key="8">
    <source>
        <dbReference type="ARBA" id="ARBA00022989"/>
    </source>
</evidence>
<dbReference type="Proteomes" id="UP000007264">
    <property type="component" value="Unassembled WGS sequence"/>
</dbReference>
<feature type="transmembrane region" description="Helical" evidence="10">
    <location>
        <begin position="148"/>
        <end position="166"/>
    </location>
</feature>
<dbReference type="Pfam" id="PF03901">
    <property type="entry name" value="Glyco_transf_22"/>
    <property type="match status" value="1"/>
</dbReference>
<dbReference type="OrthoDB" id="497541at2759"/>
<comment type="caution">
    <text evidence="12">The sequence shown here is derived from an EMBL/GenBank/DDBJ whole genome shotgun (WGS) entry which is preliminary data.</text>
</comment>
<dbReference type="GO" id="GO:0006487">
    <property type="term" value="P:protein N-linked glycosylation"/>
    <property type="evidence" value="ECO:0007669"/>
    <property type="project" value="TreeGrafter"/>
</dbReference>
<dbReference type="GeneID" id="17043411"/>
<dbReference type="AlphaFoldDB" id="I0Z440"/>
<keyword evidence="9 10" id="KW-0472">Membrane</keyword>
<feature type="transmembrane region" description="Helical" evidence="10">
    <location>
        <begin position="209"/>
        <end position="231"/>
    </location>
</feature>
<feature type="transmembrane region" description="Helical" evidence="10">
    <location>
        <begin position="297"/>
        <end position="318"/>
    </location>
</feature>
<evidence type="ECO:0000256" key="6">
    <source>
        <dbReference type="ARBA" id="ARBA00022692"/>
    </source>
</evidence>
<evidence type="ECO:0000256" key="5">
    <source>
        <dbReference type="ARBA" id="ARBA00022679"/>
    </source>
</evidence>
<accession>I0Z440</accession>
<feature type="transmembrane region" description="Helical" evidence="10">
    <location>
        <begin position="360"/>
        <end position="381"/>
    </location>
</feature>
<keyword evidence="5" id="KW-0808">Transferase</keyword>
<evidence type="ECO:0000256" key="7">
    <source>
        <dbReference type="ARBA" id="ARBA00022824"/>
    </source>
</evidence>
<dbReference type="RefSeq" id="XP_005649953.1">
    <property type="nucleotide sequence ID" value="XM_005649896.1"/>
</dbReference>
<feature type="transmembrane region" description="Helical" evidence="10">
    <location>
        <begin position="120"/>
        <end position="142"/>
    </location>
</feature>
<reference evidence="12 13" key="1">
    <citation type="journal article" date="2012" name="Genome Biol.">
        <title>The genome of the polar eukaryotic microalga coccomyxa subellipsoidea reveals traits of cold adaptation.</title>
        <authorList>
            <person name="Blanc G."/>
            <person name="Agarkova I."/>
            <person name="Grimwood J."/>
            <person name="Kuo A."/>
            <person name="Brueggeman A."/>
            <person name="Dunigan D."/>
            <person name="Gurnon J."/>
            <person name="Ladunga I."/>
            <person name="Lindquist E."/>
            <person name="Lucas S."/>
            <person name="Pangilinan J."/>
            <person name="Proschold T."/>
            <person name="Salamov A."/>
            <person name="Schmutz J."/>
            <person name="Weeks D."/>
            <person name="Yamada T."/>
            <person name="Claverie J.M."/>
            <person name="Grigoriev I."/>
            <person name="Van Etten J."/>
            <person name="Lomsadze A."/>
            <person name="Borodovsky M."/>
        </authorList>
    </citation>
    <scope>NUCLEOTIDE SEQUENCE [LARGE SCALE GENOMIC DNA]</scope>
    <source>
        <strain evidence="12 13">C-169</strain>
    </source>
</reference>
<evidence type="ECO:0000256" key="3">
    <source>
        <dbReference type="ARBA" id="ARBA00007063"/>
    </source>
</evidence>
<organism evidence="12 13">
    <name type="scientific">Coccomyxa subellipsoidea (strain C-169)</name>
    <name type="common">Green microalga</name>
    <dbReference type="NCBI Taxonomy" id="574566"/>
    <lineage>
        <taxon>Eukaryota</taxon>
        <taxon>Viridiplantae</taxon>
        <taxon>Chlorophyta</taxon>
        <taxon>core chlorophytes</taxon>
        <taxon>Trebouxiophyceae</taxon>
        <taxon>Trebouxiophyceae incertae sedis</taxon>
        <taxon>Coccomyxaceae</taxon>
        <taxon>Coccomyxa</taxon>
        <taxon>Coccomyxa subellipsoidea</taxon>
    </lineage>
</organism>
<sequence>MFGLRKRKNRTSGGGAPTSSNGLKAKSLERKKPRTAFIVFCLLVPRLLSSLYNIIHDCDEVYNYWEPLHFLLYGYGMQTWEYSSQFALRSHLYLLLHALVAGPAALWLGTGPGKVTVFYLTRAVLALISVYSETALVSAGMFSASSALLPSSFVMYFVTLAAAAVIRNRPQLVVVYAVVGVILGWVVAGVAFLPYAFYVLFAAPFTRSLGTAIAALTLTLAPLVVTDRLFYGKWAVTLWNFVKYNVVGGGDSSLYGVESSTFYLRNAFTNLNLVLPLALLAPLSGLVLMLQRRGTNVRMRLLIAVLPVWVWGLAISLLPHKEERFLYPVYPLICLSAAMTLAALPATVKGCLSWLLPRPAVQLMARAATGAACLAIIILSLSRSLSLRLNYGAPMHLYSHLPQEEPGLHSGNHTYVCMGDEWHRFPSSFFLPAPWYRLAFVKSDFHGLLPVPFDLDQGGTAAAPPQLNSGNREEPDNYWPDASQCHFFVGLQHPDPDKWEEVASEPFVDVTRSKSSLLRAFYVPKLSRRKNFFASYVLLKRFS</sequence>
<evidence type="ECO:0000256" key="2">
    <source>
        <dbReference type="ARBA" id="ARBA00004922"/>
    </source>
</evidence>
<feature type="transmembrane region" description="Helical" evidence="10">
    <location>
        <begin position="273"/>
        <end position="291"/>
    </location>
</feature>
<gene>
    <name evidence="12" type="ORF">COCSUDRAFT_65235</name>
</gene>
<keyword evidence="4 10" id="KW-0328">Glycosyltransferase</keyword>
<evidence type="ECO:0000256" key="4">
    <source>
        <dbReference type="ARBA" id="ARBA00022676"/>
    </source>
</evidence>
<protein>
    <recommendedName>
        <fullName evidence="10">Mannosyltransferase</fullName>
        <ecNumber evidence="10">2.4.1.-</ecNumber>
    </recommendedName>
</protein>
<comment type="pathway">
    <text evidence="2">Protein modification; protein glycosylation.</text>
</comment>
<evidence type="ECO:0000313" key="13">
    <source>
        <dbReference type="Proteomes" id="UP000007264"/>
    </source>
</evidence>
<comment type="similarity">
    <text evidence="3 10">Belongs to the glycosyltransferase 22 family.</text>
</comment>
<keyword evidence="13" id="KW-1185">Reference proteome</keyword>
<dbReference type="eggNOG" id="KOG2515">
    <property type="taxonomic scope" value="Eukaryota"/>
</dbReference>
<feature type="transmembrane region" description="Helical" evidence="10">
    <location>
        <begin position="173"/>
        <end position="197"/>
    </location>
</feature>
<dbReference type="InterPro" id="IPR005599">
    <property type="entry name" value="GPI_mannosylTrfase"/>
</dbReference>
<feature type="compositionally biased region" description="Basic residues" evidence="11">
    <location>
        <begin position="1"/>
        <end position="10"/>
    </location>
</feature>
<dbReference type="PANTHER" id="PTHR22760">
    <property type="entry name" value="GLYCOSYLTRANSFERASE"/>
    <property type="match status" value="1"/>
</dbReference>
<dbReference type="EC" id="2.4.1.-" evidence="10"/>
<proteinExistence type="inferred from homology"/>
<feature type="region of interest" description="Disordered" evidence="11">
    <location>
        <begin position="1"/>
        <end position="25"/>
    </location>
</feature>
<dbReference type="STRING" id="574566.I0Z440"/>
<feature type="transmembrane region" description="Helical" evidence="10">
    <location>
        <begin position="36"/>
        <end position="55"/>
    </location>
</feature>
<feature type="transmembrane region" description="Helical" evidence="10">
    <location>
        <begin position="325"/>
        <end position="348"/>
    </location>
</feature>
<evidence type="ECO:0000256" key="1">
    <source>
        <dbReference type="ARBA" id="ARBA00004477"/>
    </source>
</evidence>
<keyword evidence="6 10" id="KW-0812">Transmembrane</keyword>